<dbReference type="PANTHER" id="PTHR33841:SF1">
    <property type="entry name" value="DNA METHYLTRANSFERASE A"/>
    <property type="match status" value="1"/>
</dbReference>
<evidence type="ECO:0000259" key="6">
    <source>
        <dbReference type="Pfam" id="PF07669"/>
    </source>
</evidence>
<evidence type="ECO:0000256" key="2">
    <source>
        <dbReference type="ARBA" id="ARBA00022603"/>
    </source>
</evidence>
<evidence type="ECO:0000256" key="5">
    <source>
        <dbReference type="ARBA" id="ARBA00047942"/>
    </source>
</evidence>
<comment type="catalytic activity">
    <reaction evidence="5">
        <text>a 2'-deoxyadenosine in DNA + S-adenosyl-L-methionine = an N(6)-methyl-2'-deoxyadenosine in DNA + S-adenosyl-L-homocysteine + H(+)</text>
        <dbReference type="Rhea" id="RHEA:15197"/>
        <dbReference type="Rhea" id="RHEA-COMP:12418"/>
        <dbReference type="Rhea" id="RHEA-COMP:12419"/>
        <dbReference type="ChEBI" id="CHEBI:15378"/>
        <dbReference type="ChEBI" id="CHEBI:57856"/>
        <dbReference type="ChEBI" id="CHEBI:59789"/>
        <dbReference type="ChEBI" id="CHEBI:90615"/>
        <dbReference type="ChEBI" id="CHEBI:90616"/>
        <dbReference type="EC" id="2.1.1.72"/>
    </reaction>
</comment>
<sequence length="1141" mass="126736">MDTATLKSFATSARIELIREVGARITAVLALGSPERVEQPRAVTALERTIAAGGGGDKGKAHVADKVAYTWFNRIIALRFMDANNYTAIGVVSPAVEHVGQPEVLAAAKRGQIDGDVVKGANASTITGLLNGTRQPRPGVDAQAEAYALLLADYCRYWNRAMPFMFEREGDYTELLIPANLLAEDSVLSRSVRVLSEEVCSDVEVIGWLYQFYISERKQEVFDGFGAKGAARKLAGPDEIPAATQLFTPHWIVRYLVENSVGRLWMLNHPESRLVEQMDYYIAPVDVTDFLAISKPEELKVMDPACGSGHMLTYAFDLLYAIYEEEGYTPSQIPRLILTNNLFGTEIDPRAGALAAFALTMKAAARRKLFLRNPVEPKICVLDRISFGPDELSYLVADGGNRHEEEAFWNQFGEADTFGSLIQPNPALTARLADQLATLDAEGDILHADTLGRARKTVRQAEFLLPRYAAVVANPPYMGSKNYSSRLREFASRSYPSSWTDLCTMFVERSLELTKRSGVASLVTSESWIFTSSFAEMRALVLQRAHPVLCASIDKSAFGVVLNVAAVVLVGSPHEDAVGTFFRVTKEAIRHGITEAPPSGTDVYRVPVSDFKLLPGAPFAFDFPVDLLRLYRSRPTVGSAFDVKQGLATGDNERFLRFWWEISFGRARFDAQSRESAAESGHRWFLYNKGGTPKAWWGNQYHVVDWANDGQEIVSEAAKKWGSASRTIKNTDFYFRESVTWSKTGSKGARFRYLPAGSVFDINGMSIFGNEEGELLDVLGYLNSQIARDGLDVLSPTLTYQSGDVGRLPMPGGRTGRDTVRTLIHLARQAWARSEVAHGFVGIPLTGGSGPLEERVNEYLMKARADSRKILELEQLNNEYWNEAIAADLGEDRAPAVRLTPSASPDVDSGSVVRDLVSYAVACMFGRYSIDEPGLILADQGATLHDYLAKVTDPTFTPDTDNVIPIVDGTWFEDDIVERFRHFIRVAFGQQHLDANLRFVTEMLGAKNLRDYFVKSFYKDHVQRYKNRPIYWLFSSPKGSFNALIYMHRYTPSTVSTVLTYLREYVTKLDSALQQAVRAGDAKEADRLRKILLELNEYEHDTLFPKASENVVIDLDDGVKANYPKFGAALKKIPGLEAASD</sequence>
<dbReference type="PRINTS" id="PR00507">
    <property type="entry name" value="N12N6MTFRASE"/>
</dbReference>
<keyword evidence="2" id="KW-0489">Methyltransferase</keyword>
<dbReference type="EC" id="2.1.1.72" evidence="1"/>
<evidence type="ECO:0000313" key="8">
    <source>
        <dbReference type="Proteomes" id="UP000198702"/>
    </source>
</evidence>
<gene>
    <name evidence="7" type="ORF">SAMN04487751_1050</name>
</gene>
<dbReference type="AlphaFoldDB" id="A0A7Z7CYC9"/>
<dbReference type="GO" id="GO:0032259">
    <property type="term" value="P:methylation"/>
    <property type="evidence" value="ECO:0007669"/>
    <property type="project" value="UniProtKB-KW"/>
</dbReference>
<dbReference type="Pfam" id="PF07669">
    <property type="entry name" value="Eco57I"/>
    <property type="match status" value="1"/>
</dbReference>
<dbReference type="Proteomes" id="UP000198702">
    <property type="component" value="Unassembled WGS sequence"/>
</dbReference>
<dbReference type="NCBIfam" id="NF033452">
    <property type="entry name" value="BREX_1_MTaseX"/>
    <property type="match status" value="1"/>
</dbReference>
<dbReference type="PANTHER" id="PTHR33841">
    <property type="entry name" value="DNA METHYLTRANSFERASE YEEA-RELATED"/>
    <property type="match status" value="1"/>
</dbReference>
<comment type="caution">
    <text evidence="7">The sequence shown here is derived from an EMBL/GenBank/DDBJ whole genome shotgun (WGS) entry which is preliminary data.</text>
</comment>
<dbReference type="GO" id="GO:0006304">
    <property type="term" value="P:DNA modification"/>
    <property type="evidence" value="ECO:0007669"/>
    <property type="project" value="InterPro"/>
</dbReference>
<evidence type="ECO:0000256" key="3">
    <source>
        <dbReference type="ARBA" id="ARBA00022679"/>
    </source>
</evidence>
<dbReference type="InterPro" id="IPR029063">
    <property type="entry name" value="SAM-dependent_MTases_sf"/>
</dbReference>
<keyword evidence="3" id="KW-0808">Transferase</keyword>
<reference evidence="7 8" key="1">
    <citation type="submission" date="2016-10" db="EMBL/GenBank/DDBJ databases">
        <authorList>
            <person name="Varghese N."/>
            <person name="Submissions S."/>
        </authorList>
    </citation>
    <scope>NUCLEOTIDE SEQUENCE [LARGE SCALE GENOMIC DNA]</scope>
    <source>
        <strain evidence="7 8">UNC380MFSha3.1</strain>
    </source>
</reference>
<organism evidence="7 8">
    <name type="scientific">Microbacterium saccharophilum</name>
    <dbReference type="NCBI Taxonomy" id="1213358"/>
    <lineage>
        <taxon>Bacteria</taxon>
        <taxon>Bacillati</taxon>
        <taxon>Actinomycetota</taxon>
        <taxon>Actinomycetes</taxon>
        <taxon>Micrococcales</taxon>
        <taxon>Microbacteriaceae</taxon>
        <taxon>Microbacterium</taxon>
    </lineage>
</organism>
<accession>A0A7Z7CYC9</accession>
<dbReference type="GO" id="GO:0009007">
    <property type="term" value="F:site-specific DNA-methyltransferase (adenine-specific) activity"/>
    <property type="evidence" value="ECO:0007669"/>
    <property type="project" value="UniProtKB-EC"/>
</dbReference>
<keyword evidence="4" id="KW-0949">S-adenosyl-L-methionine</keyword>
<name>A0A7Z7CYC9_9MICO</name>
<dbReference type="InterPro" id="IPR050953">
    <property type="entry name" value="N4_N6_ade-DNA_methylase"/>
</dbReference>
<protein>
    <recommendedName>
        <fullName evidence="1">site-specific DNA-methyltransferase (adenine-specific)</fullName>
        <ecNumber evidence="1">2.1.1.72</ecNumber>
    </recommendedName>
</protein>
<dbReference type="InterPro" id="IPR011639">
    <property type="entry name" value="MethylTrfase_TaqI-like_dom"/>
</dbReference>
<dbReference type="Gene3D" id="3.40.50.150">
    <property type="entry name" value="Vaccinia Virus protein VP39"/>
    <property type="match status" value="1"/>
</dbReference>
<dbReference type="SUPFAM" id="SSF53335">
    <property type="entry name" value="S-adenosyl-L-methionine-dependent methyltransferases"/>
    <property type="match status" value="1"/>
</dbReference>
<feature type="domain" description="Type II methyltransferase M.TaqI-like" evidence="6">
    <location>
        <begin position="340"/>
        <end position="546"/>
    </location>
</feature>
<evidence type="ECO:0000313" key="7">
    <source>
        <dbReference type="EMBL" id="SFI31248.1"/>
    </source>
</evidence>
<evidence type="ECO:0000256" key="4">
    <source>
        <dbReference type="ARBA" id="ARBA00022691"/>
    </source>
</evidence>
<dbReference type="InterPro" id="IPR047939">
    <property type="entry name" value="BREX_1_PglX"/>
</dbReference>
<evidence type="ECO:0000256" key="1">
    <source>
        <dbReference type="ARBA" id="ARBA00011900"/>
    </source>
</evidence>
<dbReference type="EMBL" id="FOQZ01000001">
    <property type="protein sequence ID" value="SFI31248.1"/>
    <property type="molecule type" value="Genomic_DNA"/>
</dbReference>
<proteinExistence type="predicted"/>
<dbReference type="RefSeq" id="WP_028495578.1">
    <property type="nucleotide sequence ID" value="NZ_FOQZ01000001.1"/>
</dbReference>